<organism evidence="2 3">
    <name type="scientific">Panicum virgatum</name>
    <name type="common">Blackwell switchgrass</name>
    <dbReference type="NCBI Taxonomy" id="38727"/>
    <lineage>
        <taxon>Eukaryota</taxon>
        <taxon>Viridiplantae</taxon>
        <taxon>Streptophyta</taxon>
        <taxon>Embryophyta</taxon>
        <taxon>Tracheophyta</taxon>
        <taxon>Spermatophyta</taxon>
        <taxon>Magnoliopsida</taxon>
        <taxon>Liliopsida</taxon>
        <taxon>Poales</taxon>
        <taxon>Poaceae</taxon>
        <taxon>PACMAD clade</taxon>
        <taxon>Panicoideae</taxon>
        <taxon>Panicodae</taxon>
        <taxon>Paniceae</taxon>
        <taxon>Panicinae</taxon>
        <taxon>Panicum</taxon>
        <taxon>Panicum sect. Hiantes</taxon>
    </lineage>
</organism>
<keyword evidence="3" id="KW-1185">Reference proteome</keyword>
<name>A0A8T0WJF2_PANVG</name>
<comment type="caution">
    <text evidence="2">The sequence shown here is derived from an EMBL/GenBank/DDBJ whole genome shotgun (WGS) entry which is preliminary data.</text>
</comment>
<proteinExistence type="predicted"/>
<feature type="region of interest" description="Disordered" evidence="1">
    <location>
        <begin position="1"/>
        <end position="41"/>
    </location>
</feature>
<reference evidence="2" key="1">
    <citation type="submission" date="2020-05" db="EMBL/GenBank/DDBJ databases">
        <title>WGS assembly of Panicum virgatum.</title>
        <authorList>
            <person name="Lovell J.T."/>
            <person name="Jenkins J."/>
            <person name="Shu S."/>
            <person name="Juenger T.E."/>
            <person name="Schmutz J."/>
        </authorList>
    </citation>
    <scope>NUCLEOTIDE SEQUENCE</scope>
    <source>
        <strain evidence="2">AP13</strain>
    </source>
</reference>
<dbReference type="Proteomes" id="UP000823388">
    <property type="component" value="Chromosome 2K"/>
</dbReference>
<accession>A0A8T0WJF2</accession>
<feature type="compositionally biased region" description="Basic residues" evidence="1">
    <location>
        <begin position="1"/>
        <end position="14"/>
    </location>
</feature>
<evidence type="ECO:0000313" key="2">
    <source>
        <dbReference type="EMBL" id="KAG2647288.1"/>
    </source>
</evidence>
<protein>
    <submittedName>
        <fullName evidence="2">Uncharacterized protein</fullName>
    </submittedName>
</protein>
<dbReference type="EMBL" id="CM029039">
    <property type="protein sequence ID" value="KAG2647288.1"/>
    <property type="molecule type" value="Genomic_DNA"/>
</dbReference>
<evidence type="ECO:0000256" key="1">
    <source>
        <dbReference type="SAM" id="MobiDB-lite"/>
    </source>
</evidence>
<gene>
    <name evidence="2" type="ORF">PVAP13_2KG580259</name>
</gene>
<feature type="region of interest" description="Disordered" evidence="1">
    <location>
        <begin position="54"/>
        <end position="90"/>
    </location>
</feature>
<dbReference type="AlphaFoldDB" id="A0A8T0WJF2"/>
<sequence>MWGKTYSRRRKRPRENKTLSLRHQLPAGLPPPATTLCDEDSGLIHTEAEAQSNEYLSCNAARGQREPQRQRRSNRAPKPNPRVQGSDWTQ</sequence>
<evidence type="ECO:0000313" key="3">
    <source>
        <dbReference type="Proteomes" id="UP000823388"/>
    </source>
</evidence>